<dbReference type="AlphaFoldDB" id="A0A5B6W860"/>
<comment type="caution">
    <text evidence="1">The sequence shown here is derived from an EMBL/GenBank/DDBJ whole genome shotgun (WGS) entry which is preliminary data.</text>
</comment>
<evidence type="ECO:0000313" key="2">
    <source>
        <dbReference type="Proteomes" id="UP000325315"/>
    </source>
</evidence>
<proteinExistence type="predicted"/>
<evidence type="ECO:0000313" key="1">
    <source>
        <dbReference type="EMBL" id="KAA3477297.1"/>
    </source>
</evidence>
<sequence>MLGQHHESRRKERIFANREVLLYLNLDNPKTETIHDVPYNLGHFKNGSFKVHNGVDCFEWKNGLKAVKGSAISDFLASRALEDYKPLNFDFSNEDIMYVATTEEGAPEEHP</sequence>
<organism evidence="1 2">
    <name type="scientific">Gossypium australe</name>
    <dbReference type="NCBI Taxonomy" id="47621"/>
    <lineage>
        <taxon>Eukaryota</taxon>
        <taxon>Viridiplantae</taxon>
        <taxon>Streptophyta</taxon>
        <taxon>Embryophyta</taxon>
        <taxon>Tracheophyta</taxon>
        <taxon>Spermatophyta</taxon>
        <taxon>Magnoliopsida</taxon>
        <taxon>eudicotyledons</taxon>
        <taxon>Gunneridae</taxon>
        <taxon>Pentapetalae</taxon>
        <taxon>rosids</taxon>
        <taxon>malvids</taxon>
        <taxon>Malvales</taxon>
        <taxon>Malvaceae</taxon>
        <taxon>Malvoideae</taxon>
        <taxon>Gossypium</taxon>
    </lineage>
</organism>
<name>A0A5B6W860_9ROSI</name>
<dbReference type="Proteomes" id="UP000325315">
    <property type="component" value="Unassembled WGS sequence"/>
</dbReference>
<protein>
    <submittedName>
        <fullName evidence="1">Uncharacterized protein</fullName>
    </submittedName>
</protein>
<gene>
    <name evidence="1" type="ORF">EPI10_011195</name>
</gene>
<dbReference type="EMBL" id="SMMG02000004">
    <property type="protein sequence ID" value="KAA3477297.1"/>
    <property type="molecule type" value="Genomic_DNA"/>
</dbReference>
<accession>A0A5B6W860</accession>
<reference evidence="2" key="1">
    <citation type="journal article" date="2019" name="Plant Biotechnol. J.">
        <title>Genome sequencing of the Australian wild diploid species Gossypium australe highlights disease resistance and delayed gland morphogenesis.</title>
        <authorList>
            <person name="Cai Y."/>
            <person name="Cai X."/>
            <person name="Wang Q."/>
            <person name="Wang P."/>
            <person name="Zhang Y."/>
            <person name="Cai C."/>
            <person name="Xu Y."/>
            <person name="Wang K."/>
            <person name="Zhou Z."/>
            <person name="Wang C."/>
            <person name="Geng S."/>
            <person name="Li B."/>
            <person name="Dong Q."/>
            <person name="Hou Y."/>
            <person name="Wang H."/>
            <person name="Ai P."/>
            <person name="Liu Z."/>
            <person name="Yi F."/>
            <person name="Sun M."/>
            <person name="An G."/>
            <person name="Cheng J."/>
            <person name="Zhang Y."/>
            <person name="Shi Q."/>
            <person name="Xie Y."/>
            <person name="Shi X."/>
            <person name="Chang Y."/>
            <person name="Huang F."/>
            <person name="Chen Y."/>
            <person name="Hong S."/>
            <person name="Mi L."/>
            <person name="Sun Q."/>
            <person name="Zhang L."/>
            <person name="Zhou B."/>
            <person name="Peng R."/>
            <person name="Zhang X."/>
            <person name="Liu F."/>
        </authorList>
    </citation>
    <scope>NUCLEOTIDE SEQUENCE [LARGE SCALE GENOMIC DNA]</scope>
    <source>
        <strain evidence="2">cv. PA1801</strain>
    </source>
</reference>
<keyword evidence="2" id="KW-1185">Reference proteome</keyword>